<dbReference type="OrthoDB" id="3692150at2"/>
<dbReference type="InterPro" id="IPR050832">
    <property type="entry name" value="Bact_Acetyltransf"/>
</dbReference>
<dbReference type="InterPro" id="IPR000182">
    <property type="entry name" value="GNAT_dom"/>
</dbReference>
<evidence type="ECO:0000259" key="3">
    <source>
        <dbReference type="PROSITE" id="PS51186"/>
    </source>
</evidence>
<gene>
    <name evidence="4" type="ORF">EGT67_12520</name>
</gene>
<dbReference type="SUPFAM" id="SSF55729">
    <property type="entry name" value="Acyl-CoA N-acyltransferases (Nat)"/>
    <property type="match status" value="1"/>
</dbReference>
<evidence type="ECO:0000256" key="2">
    <source>
        <dbReference type="ARBA" id="ARBA00023315"/>
    </source>
</evidence>
<name>A0A438BDC7_9NOCA</name>
<reference evidence="4 5" key="1">
    <citation type="submission" date="2018-11" db="EMBL/GenBank/DDBJ databases">
        <title>Rhodococcus spongicola sp. nov. and Rhodococcus xishaensis sp. nov. from marine sponges.</title>
        <authorList>
            <person name="Li L."/>
            <person name="Lin H.W."/>
        </authorList>
    </citation>
    <scope>NUCLEOTIDE SEQUENCE [LARGE SCALE GENOMIC DNA]</scope>
    <source>
        <strain evidence="4 5">CCTCC AB2014297</strain>
    </source>
</reference>
<proteinExistence type="predicted"/>
<dbReference type="AlphaFoldDB" id="A0A438BDC7"/>
<dbReference type="Gene3D" id="3.40.630.30">
    <property type="match status" value="1"/>
</dbReference>
<dbReference type="GO" id="GO:0016747">
    <property type="term" value="F:acyltransferase activity, transferring groups other than amino-acyl groups"/>
    <property type="evidence" value="ECO:0007669"/>
    <property type="project" value="InterPro"/>
</dbReference>
<keyword evidence="2" id="KW-0012">Acyltransferase</keyword>
<dbReference type="Pfam" id="PF00583">
    <property type="entry name" value="Acetyltransf_1"/>
    <property type="match status" value="1"/>
</dbReference>
<dbReference type="PANTHER" id="PTHR43877">
    <property type="entry name" value="AMINOALKYLPHOSPHONATE N-ACETYLTRANSFERASE-RELATED-RELATED"/>
    <property type="match status" value="1"/>
</dbReference>
<keyword evidence="5" id="KW-1185">Reference proteome</keyword>
<evidence type="ECO:0000313" key="4">
    <source>
        <dbReference type="EMBL" id="RVW08987.1"/>
    </source>
</evidence>
<dbReference type="Proteomes" id="UP000286208">
    <property type="component" value="Unassembled WGS sequence"/>
</dbReference>
<dbReference type="RefSeq" id="WP_127916665.1">
    <property type="nucleotide sequence ID" value="NZ_RKLP01000006.1"/>
</dbReference>
<comment type="caution">
    <text evidence="4">The sequence shown here is derived from an EMBL/GenBank/DDBJ whole genome shotgun (WGS) entry which is preliminary data.</text>
</comment>
<evidence type="ECO:0000313" key="5">
    <source>
        <dbReference type="Proteomes" id="UP000286208"/>
    </source>
</evidence>
<protein>
    <submittedName>
        <fullName evidence="4">GNAT family N-acetyltransferase</fullName>
    </submittedName>
</protein>
<organism evidence="4 5">
    <name type="scientific">Prescottella agglutinans</name>
    <dbReference type="NCBI Taxonomy" id="1644129"/>
    <lineage>
        <taxon>Bacteria</taxon>
        <taxon>Bacillati</taxon>
        <taxon>Actinomycetota</taxon>
        <taxon>Actinomycetes</taxon>
        <taxon>Mycobacteriales</taxon>
        <taxon>Nocardiaceae</taxon>
        <taxon>Prescottella</taxon>
    </lineage>
</organism>
<sequence length="207" mass="23321">MDSTGSPGESPGTTPGTPVVVDLSVSEMRARLPEALAIYVAAMGYPHGTEYHRAPMWTEHTGRPGWRAVGAVQPDPAHPDRPAPLVAIAYGYRGAPDQWWQQQVRHGMQATGWSRDQIEYVLGNYFELTELHVHPSAQGHRLGERLLRRLLDDRPERGVLLSTPEVDQENNRAWRLYRRTGFRDVVRHFTFAGDRRPFAVLGRGLPL</sequence>
<keyword evidence="1 4" id="KW-0808">Transferase</keyword>
<dbReference type="InterPro" id="IPR016181">
    <property type="entry name" value="Acyl_CoA_acyltransferase"/>
</dbReference>
<dbReference type="EMBL" id="RKLP01000006">
    <property type="protein sequence ID" value="RVW08987.1"/>
    <property type="molecule type" value="Genomic_DNA"/>
</dbReference>
<dbReference type="PROSITE" id="PS51186">
    <property type="entry name" value="GNAT"/>
    <property type="match status" value="1"/>
</dbReference>
<feature type="domain" description="N-acetyltransferase" evidence="3">
    <location>
        <begin position="120"/>
        <end position="206"/>
    </location>
</feature>
<evidence type="ECO:0000256" key="1">
    <source>
        <dbReference type="ARBA" id="ARBA00022679"/>
    </source>
</evidence>
<accession>A0A438BDC7</accession>